<name>A0A1V4DEW3_9ENTE</name>
<dbReference type="AlphaFoldDB" id="A0A1V4DEW3"/>
<dbReference type="Proteomes" id="UP000189970">
    <property type="component" value="Unassembled WGS sequence"/>
</dbReference>
<proteinExistence type="predicted"/>
<reference evidence="1 2" key="1">
    <citation type="submission" date="2017-02" db="EMBL/GenBank/DDBJ databases">
        <title>Vagococcus cremeus sp. nov., isolated from the small intestine of a marten, Martes flavigula.</title>
        <authorList>
            <person name="Tak E.J."/>
            <person name="Bae J.-W."/>
        </authorList>
    </citation>
    <scope>NUCLEOTIDE SEQUENCE [LARGE SCALE GENOMIC DNA]</scope>
    <source>
        <strain evidence="1 2">D7T301</strain>
    </source>
</reference>
<evidence type="ECO:0000313" key="2">
    <source>
        <dbReference type="Proteomes" id="UP000189970"/>
    </source>
</evidence>
<dbReference type="EMBL" id="MVAB01000001">
    <property type="protein sequence ID" value="OPF87094.1"/>
    <property type="molecule type" value="Genomic_DNA"/>
</dbReference>
<keyword evidence="2" id="KW-1185">Reference proteome</keyword>
<protein>
    <submittedName>
        <fullName evidence="1">Uncharacterized protein</fullName>
    </submittedName>
</protein>
<gene>
    <name evidence="1" type="ORF">BW731_02170</name>
</gene>
<dbReference type="RefSeq" id="WP_079345303.1">
    <property type="nucleotide sequence ID" value="NZ_MVAB01000001.1"/>
</dbReference>
<evidence type="ECO:0000313" key="1">
    <source>
        <dbReference type="EMBL" id="OPF87094.1"/>
    </source>
</evidence>
<sequence length="151" mass="17596">MKKVIIFIIVLFLFFQIYESKGNSESQKIKEISYTKSTYGVIITEICVDLKTGTAKEYENPNARKGGNPMTSDKIPSEQFKTYKIKNIENYEDKFKHSGVLRWKKEYKSNIFGVPEWSLVIKFENGNKKIVGGNKQPRNFDKVFDLLTEYD</sequence>
<accession>A0A1V4DEW3</accession>
<organism evidence="1 2">
    <name type="scientific">Vagococcus martis</name>
    <dbReference type="NCBI Taxonomy" id="1768210"/>
    <lineage>
        <taxon>Bacteria</taxon>
        <taxon>Bacillati</taxon>
        <taxon>Bacillota</taxon>
        <taxon>Bacilli</taxon>
        <taxon>Lactobacillales</taxon>
        <taxon>Enterococcaceae</taxon>
        <taxon>Vagococcus</taxon>
    </lineage>
</organism>
<comment type="caution">
    <text evidence="1">The sequence shown here is derived from an EMBL/GenBank/DDBJ whole genome shotgun (WGS) entry which is preliminary data.</text>
</comment>